<name>A0AB34K344_PRYPA</name>
<sequence>MEARWSPIHAAAHKGAAPQLEALLHAASEADSCALTADGDSAAHLAALGANAECLRLLLPRLAPRLNHANRGGWTPLALATLARAPLPHRLASIELLLASRADAELASSRGWTPLLLAAHLASAPVLAALLRHHAGERATLRRMLGARTSDGDSALLLAAHEGSLECTRLLLAAGASVDVRNGAGLGAVQLAVGAACTEAEQEVPAEASDAATATCGAGRTAGGAPPPRVHTSRRSVVRPPLLRRGVLRLADGAVIELLIAAGAPLHPVGRPAGGADAESPDANRWALLHLLAAAPPHIPLRRLISLACILRRAGVSDEDGTAASVAAASNRPALQAAMGAAPPAPIVLLCAQRPVEEELPEVLAVCASPRLFRPASNPRRQTRSLATPAQAFVVCEGALQHAELETEPGSVVQSMLSRHEQPGGGSASLPAEVATEIRQLRLAATAEAAVERLGGTIRKRRLFRRIDQLLPDADGSAPNSARLAACIEKALATRCLLPFEPLADACARALDTKPSAAAEKHSDGQLEGPRVYQQRQRRMADGAGCGAELLELTTQPGAAVVRDVHMQMLREVLGDDVVLDMEETESASARAWSVYFEHVGASAADCTAWLRSGNAGLVNLYSVDAPLLLSWSCGPVPAHDQEARSDSEDSLRHDSEDDGLLMDSLMSIVDLDSK</sequence>
<proteinExistence type="predicted"/>
<comment type="caution">
    <text evidence="5">The sequence shown here is derived from an EMBL/GenBank/DDBJ whole genome shotgun (WGS) entry which is preliminary data.</text>
</comment>
<evidence type="ECO:0000256" key="3">
    <source>
        <dbReference type="PROSITE-ProRule" id="PRU00023"/>
    </source>
</evidence>
<evidence type="ECO:0000313" key="6">
    <source>
        <dbReference type="Proteomes" id="UP001515480"/>
    </source>
</evidence>
<dbReference type="Proteomes" id="UP001515480">
    <property type="component" value="Unassembled WGS sequence"/>
</dbReference>
<evidence type="ECO:0000256" key="4">
    <source>
        <dbReference type="SAM" id="MobiDB-lite"/>
    </source>
</evidence>
<dbReference type="SMART" id="SM00248">
    <property type="entry name" value="ANK"/>
    <property type="match status" value="5"/>
</dbReference>
<protein>
    <submittedName>
        <fullName evidence="5">Uncharacterized protein</fullName>
    </submittedName>
</protein>
<dbReference type="Gene3D" id="1.25.40.20">
    <property type="entry name" value="Ankyrin repeat-containing domain"/>
    <property type="match status" value="1"/>
</dbReference>
<dbReference type="Pfam" id="PF12796">
    <property type="entry name" value="Ank_2"/>
    <property type="match status" value="1"/>
</dbReference>
<dbReference type="EMBL" id="JBGBPQ010000003">
    <property type="protein sequence ID" value="KAL1527356.1"/>
    <property type="molecule type" value="Genomic_DNA"/>
</dbReference>
<evidence type="ECO:0000256" key="2">
    <source>
        <dbReference type="ARBA" id="ARBA00023043"/>
    </source>
</evidence>
<organism evidence="5 6">
    <name type="scientific">Prymnesium parvum</name>
    <name type="common">Toxic golden alga</name>
    <dbReference type="NCBI Taxonomy" id="97485"/>
    <lineage>
        <taxon>Eukaryota</taxon>
        <taxon>Haptista</taxon>
        <taxon>Haptophyta</taxon>
        <taxon>Prymnesiophyceae</taxon>
        <taxon>Prymnesiales</taxon>
        <taxon>Prymnesiaceae</taxon>
        <taxon>Prymnesium</taxon>
    </lineage>
</organism>
<keyword evidence="6" id="KW-1185">Reference proteome</keyword>
<feature type="repeat" description="ANK" evidence="3">
    <location>
        <begin position="151"/>
        <end position="183"/>
    </location>
</feature>
<dbReference type="AlphaFoldDB" id="A0AB34K344"/>
<keyword evidence="1" id="KW-0677">Repeat</keyword>
<keyword evidence="2 3" id="KW-0040">ANK repeat</keyword>
<feature type="compositionally biased region" description="Basic and acidic residues" evidence="4">
    <location>
        <begin position="640"/>
        <end position="656"/>
    </location>
</feature>
<dbReference type="PANTHER" id="PTHR24198">
    <property type="entry name" value="ANKYRIN REPEAT AND PROTEIN KINASE DOMAIN-CONTAINING PROTEIN"/>
    <property type="match status" value="1"/>
</dbReference>
<feature type="region of interest" description="Disordered" evidence="4">
    <location>
        <begin position="217"/>
        <end position="237"/>
    </location>
</feature>
<evidence type="ECO:0000313" key="5">
    <source>
        <dbReference type="EMBL" id="KAL1527356.1"/>
    </source>
</evidence>
<accession>A0AB34K344</accession>
<dbReference type="PROSITE" id="PS50088">
    <property type="entry name" value="ANK_REPEAT"/>
    <property type="match status" value="1"/>
</dbReference>
<evidence type="ECO:0000256" key="1">
    <source>
        <dbReference type="ARBA" id="ARBA00022737"/>
    </source>
</evidence>
<dbReference type="PROSITE" id="PS50297">
    <property type="entry name" value="ANK_REP_REGION"/>
    <property type="match status" value="1"/>
</dbReference>
<dbReference type="PANTHER" id="PTHR24198:SF165">
    <property type="entry name" value="ANKYRIN REPEAT-CONTAINING PROTEIN-RELATED"/>
    <property type="match status" value="1"/>
</dbReference>
<gene>
    <name evidence="5" type="ORF">AB1Y20_016026</name>
</gene>
<feature type="region of interest" description="Disordered" evidence="4">
    <location>
        <begin position="639"/>
        <end position="659"/>
    </location>
</feature>
<dbReference type="InterPro" id="IPR002110">
    <property type="entry name" value="Ankyrin_rpt"/>
</dbReference>
<dbReference type="SUPFAM" id="SSF48403">
    <property type="entry name" value="Ankyrin repeat"/>
    <property type="match status" value="1"/>
</dbReference>
<dbReference type="InterPro" id="IPR036770">
    <property type="entry name" value="Ankyrin_rpt-contain_sf"/>
</dbReference>
<reference evidence="5 6" key="1">
    <citation type="journal article" date="2024" name="Science">
        <title>Giant polyketide synthase enzymes in the biosynthesis of giant marine polyether toxins.</title>
        <authorList>
            <person name="Fallon T.R."/>
            <person name="Shende V.V."/>
            <person name="Wierzbicki I.H."/>
            <person name="Pendleton A.L."/>
            <person name="Watervoot N.F."/>
            <person name="Auber R.P."/>
            <person name="Gonzalez D.J."/>
            <person name="Wisecaver J.H."/>
            <person name="Moore B.S."/>
        </authorList>
    </citation>
    <scope>NUCLEOTIDE SEQUENCE [LARGE SCALE GENOMIC DNA]</scope>
    <source>
        <strain evidence="5 6">12B1</strain>
    </source>
</reference>